<feature type="region of interest" description="Disordered" evidence="1">
    <location>
        <begin position="1"/>
        <end position="23"/>
    </location>
</feature>
<dbReference type="AlphaFoldDB" id="A0A150THF3"/>
<sequence length="215" mass="21280">DAGGGGSGGNGGDAAGGGGGAGGGVEDCTGAETVFASEVVSHVFGTGQSYGQERFPDIAFGPPKGGGCCGGSTDVVSLGNGGTVTFGFSGNLIVDGPGPDFIVFENAFETSPTTVFAELATVEVSQNGVDWIAFPCTATEAPYGSCAGWHPVLANPDTNILDPTDPEVAGGDAFDLADLELSFARYVRITDRPDLTGASGVFDLDAVAIANASCP</sequence>
<dbReference type="EMBL" id="JEME01002480">
    <property type="protein sequence ID" value="KYG04144.1"/>
    <property type="molecule type" value="Genomic_DNA"/>
</dbReference>
<comment type="caution">
    <text evidence="2">The sequence shown here is derived from an EMBL/GenBank/DDBJ whole genome shotgun (WGS) entry which is preliminary data.</text>
</comment>
<evidence type="ECO:0008006" key="4">
    <source>
        <dbReference type="Google" id="ProtNLM"/>
    </source>
</evidence>
<feature type="non-terminal residue" evidence="2">
    <location>
        <position position="1"/>
    </location>
</feature>
<reference evidence="2 3" key="1">
    <citation type="submission" date="2014-02" db="EMBL/GenBank/DDBJ databases">
        <title>The small core and large imbalanced accessory genome model reveals a collaborative survival strategy of Sorangium cellulosum strains in nature.</title>
        <authorList>
            <person name="Han K."/>
            <person name="Peng R."/>
            <person name="Blom J."/>
            <person name="Li Y.-Z."/>
        </authorList>
    </citation>
    <scope>NUCLEOTIDE SEQUENCE [LARGE SCALE GENOMIC DNA]</scope>
    <source>
        <strain evidence="2 3">So0007-03</strain>
    </source>
</reference>
<dbReference type="Proteomes" id="UP000075502">
    <property type="component" value="Unassembled WGS sequence"/>
</dbReference>
<accession>A0A150THF3</accession>
<name>A0A150THF3_SORCE</name>
<proteinExistence type="predicted"/>
<protein>
    <recommendedName>
        <fullName evidence="4">Cell surface protein</fullName>
    </recommendedName>
</protein>
<gene>
    <name evidence="2" type="ORF">BE21_48235</name>
</gene>
<evidence type="ECO:0000313" key="3">
    <source>
        <dbReference type="Proteomes" id="UP000075502"/>
    </source>
</evidence>
<organism evidence="2 3">
    <name type="scientific">Sorangium cellulosum</name>
    <name type="common">Polyangium cellulosum</name>
    <dbReference type="NCBI Taxonomy" id="56"/>
    <lineage>
        <taxon>Bacteria</taxon>
        <taxon>Pseudomonadati</taxon>
        <taxon>Myxococcota</taxon>
        <taxon>Polyangia</taxon>
        <taxon>Polyangiales</taxon>
        <taxon>Polyangiaceae</taxon>
        <taxon>Sorangium</taxon>
    </lineage>
</organism>
<evidence type="ECO:0000313" key="2">
    <source>
        <dbReference type="EMBL" id="KYG04144.1"/>
    </source>
</evidence>
<evidence type="ECO:0000256" key="1">
    <source>
        <dbReference type="SAM" id="MobiDB-lite"/>
    </source>
</evidence>